<evidence type="ECO:0000256" key="5">
    <source>
        <dbReference type="ARBA" id="ARBA00023242"/>
    </source>
</evidence>
<keyword evidence="2 7" id="KW-0812">Transmembrane</keyword>
<evidence type="ECO:0000313" key="9">
    <source>
        <dbReference type="EMBL" id="KIK30400.1"/>
    </source>
</evidence>
<dbReference type="OrthoDB" id="5966927at2759"/>
<dbReference type="InterPro" id="IPR018617">
    <property type="entry name" value="Ima1_N"/>
</dbReference>
<evidence type="ECO:0000256" key="3">
    <source>
        <dbReference type="ARBA" id="ARBA00022989"/>
    </source>
</evidence>
<dbReference type="PANTHER" id="PTHR28538:SF1">
    <property type="entry name" value="INTEGRAL INNER NUCLEAR MEMBRANE PROTEIN IMA1"/>
    <property type="match status" value="1"/>
</dbReference>
<sequence>MSDEPAMHDETLNATSFARRASPDKNRFPSTYTTGQFCHTCQTNQMLLVNLLSNYLPHPQHPDYARRLEQLPAYRESLHVRYPPVCAQCSPAVEDEIKRKDQMARTQALAGFLKDTKGKDRQRRVSATGKERENLEPQLAIWRLRGALWWTTLLCAMACHLAVVLRYNFSHILERVVPFLPLAVFLSLFYTAWDPTYYSFKKARIQGRDVRVRGKGRYIALQLTAWFSRLASSVLLAWPRYRAGHHPSSFLSVYTSSYGIRTYCLVSLLLEIVIFVASFAILHLQRPPSIRLIDTSPSNHRYPHSSRATPEHSSATTTTTRSSSVPVFPTHAEPDLTALSLSSKPVVSQSANPIFGMPSLLSTASAPSTNTDDCPDEDAMDWTPTNPSPSKPGKKSINDEDGSWLRPQRFFPPEQPTGLETLFAGTKLEDTDNKPTNTSGANGGMWIWRNRAGNTGFMRNSVWRWLGVATAVLAILGAIAYQKWTWNPIFTDNHDEG</sequence>
<reference evidence="10" key="2">
    <citation type="submission" date="2015-01" db="EMBL/GenBank/DDBJ databases">
        <title>Evolutionary Origins and Diversification of the Mycorrhizal Mutualists.</title>
        <authorList>
            <consortium name="DOE Joint Genome Institute"/>
            <consortium name="Mycorrhizal Genomics Consortium"/>
            <person name="Kohler A."/>
            <person name="Kuo A."/>
            <person name="Nagy L.G."/>
            <person name="Floudas D."/>
            <person name="Copeland A."/>
            <person name="Barry K.W."/>
            <person name="Cichocki N."/>
            <person name="Veneault-Fourrey C."/>
            <person name="LaButti K."/>
            <person name="Lindquist E.A."/>
            <person name="Lipzen A."/>
            <person name="Lundell T."/>
            <person name="Morin E."/>
            <person name="Murat C."/>
            <person name="Riley R."/>
            <person name="Ohm R."/>
            <person name="Sun H."/>
            <person name="Tunlid A."/>
            <person name="Henrissat B."/>
            <person name="Grigoriev I.V."/>
            <person name="Hibbett D.S."/>
            <person name="Martin F."/>
        </authorList>
    </citation>
    <scope>NUCLEOTIDE SEQUENCE [LARGE SCALE GENOMIC DNA]</scope>
    <source>
        <strain evidence="10">441</strain>
    </source>
</reference>
<feature type="transmembrane region" description="Helical" evidence="7">
    <location>
        <begin position="462"/>
        <end position="481"/>
    </location>
</feature>
<name>A0A0C9YZ15_9AGAM</name>
<comment type="subcellular location">
    <subcellularLocation>
        <location evidence="1">Nucleus inner membrane</location>
        <topology evidence="1">Multi-pass membrane protein</topology>
    </subcellularLocation>
</comment>
<feature type="transmembrane region" description="Helical" evidence="7">
    <location>
        <begin position="179"/>
        <end position="198"/>
    </location>
</feature>
<dbReference type="GO" id="GO:0005637">
    <property type="term" value="C:nuclear inner membrane"/>
    <property type="evidence" value="ECO:0007669"/>
    <property type="project" value="UniProtKB-SubCell"/>
</dbReference>
<evidence type="ECO:0000259" key="8">
    <source>
        <dbReference type="Pfam" id="PF09779"/>
    </source>
</evidence>
<dbReference type="EMBL" id="KN833687">
    <property type="protein sequence ID" value="KIK30400.1"/>
    <property type="molecule type" value="Genomic_DNA"/>
</dbReference>
<feature type="compositionally biased region" description="Polar residues" evidence="6">
    <location>
        <begin position="362"/>
        <end position="372"/>
    </location>
</feature>
<feature type="transmembrane region" description="Helical" evidence="7">
    <location>
        <begin position="258"/>
        <end position="282"/>
    </location>
</feature>
<dbReference type="GO" id="GO:0034992">
    <property type="term" value="C:microtubule organizing center attachment site"/>
    <property type="evidence" value="ECO:0007669"/>
    <property type="project" value="TreeGrafter"/>
</dbReference>
<evidence type="ECO:0000256" key="4">
    <source>
        <dbReference type="ARBA" id="ARBA00023136"/>
    </source>
</evidence>
<evidence type="ECO:0000313" key="10">
    <source>
        <dbReference type="Proteomes" id="UP000054018"/>
    </source>
</evidence>
<reference evidence="9 10" key="1">
    <citation type="submission" date="2014-04" db="EMBL/GenBank/DDBJ databases">
        <authorList>
            <consortium name="DOE Joint Genome Institute"/>
            <person name="Kuo A."/>
            <person name="Kohler A."/>
            <person name="Costa M.D."/>
            <person name="Nagy L.G."/>
            <person name="Floudas D."/>
            <person name="Copeland A."/>
            <person name="Barry K.W."/>
            <person name="Cichocki N."/>
            <person name="Veneault-Fourrey C."/>
            <person name="LaButti K."/>
            <person name="Lindquist E.A."/>
            <person name="Lipzen A."/>
            <person name="Lundell T."/>
            <person name="Morin E."/>
            <person name="Murat C."/>
            <person name="Sun H."/>
            <person name="Tunlid A."/>
            <person name="Henrissat B."/>
            <person name="Grigoriev I.V."/>
            <person name="Hibbett D.S."/>
            <person name="Martin F."/>
            <person name="Nordberg H.P."/>
            <person name="Cantor M.N."/>
            <person name="Hua S.X."/>
        </authorList>
    </citation>
    <scope>NUCLEOTIDE SEQUENCE [LARGE SCALE GENOMIC DNA]</scope>
    <source>
        <strain evidence="9 10">441</strain>
    </source>
</reference>
<keyword evidence="3 7" id="KW-1133">Transmembrane helix</keyword>
<dbReference type="GO" id="GO:0034506">
    <property type="term" value="C:chromosome, centromeric core domain"/>
    <property type="evidence" value="ECO:0007669"/>
    <property type="project" value="TreeGrafter"/>
</dbReference>
<feature type="transmembrane region" description="Helical" evidence="7">
    <location>
        <begin position="147"/>
        <end position="167"/>
    </location>
</feature>
<keyword evidence="5" id="KW-0539">Nucleus</keyword>
<feature type="compositionally biased region" description="Basic and acidic residues" evidence="6">
    <location>
        <begin position="1"/>
        <end position="11"/>
    </location>
</feature>
<dbReference type="PANTHER" id="PTHR28538">
    <property type="entry name" value="INTEGRAL INNER NUCLEAR MEMBRANE PROTEIN IMA1"/>
    <property type="match status" value="1"/>
</dbReference>
<dbReference type="InterPro" id="IPR042321">
    <property type="entry name" value="Ima1"/>
</dbReference>
<protein>
    <recommendedName>
        <fullName evidence="8">Ima1 N-terminal domain-containing protein</fullName>
    </recommendedName>
</protein>
<evidence type="ECO:0000256" key="2">
    <source>
        <dbReference type="ARBA" id="ARBA00022692"/>
    </source>
</evidence>
<evidence type="ECO:0000256" key="7">
    <source>
        <dbReference type="SAM" id="Phobius"/>
    </source>
</evidence>
<feature type="region of interest" description="Disordered" evidence="6">
    <location>
        <begin position="1"/>
        <end position="28"/>
    </location>
</feature>
<keyword evidence="4 7" id="KW-0472">Membrane</keyword>
<evidence type="ECO:0000256" key="6">
    <source>
        <dbReference type="SAM" id="MobiDB-lite"/>
    </source>
</evidence>
<feature type="region of interest" description="Disordered" evidence="6">
    <location>
        <begin position="295"/>
        <end position="329"/>
    </location>
</feature>
<feature type="region of interest" description="Disordered" evidence="6">
    <location>
        <begin position="362"/>
        <end position="418"/>
    </location>
</feature>
<organism evidence="9 10">
    <name type="scientific">Pisolithus microcarpus 441</name>
    <dbReference type="NCBI Taxonomy" id="765257"/>
    <lineage>
        <taxon>Eukaryota</taxon>
        <taxon>Fungi</taxon>
        <taxon>Dikarya</taxon>
        <taxon>Basidiomycota</taxon>
        <taxon>Agaricomycotina</taxon>
        <taxon>Agaricomycetes</taxon>
        <taxon>Agaricomycetidae</taxon>
        <taxon>Boletales</taxon>
        <taxon>Sclerodermatineae</taxon>
        <taxon>Pisolithaceae</taxon>
        <taxon>Pisolithus</taxon>
    </lineage>
</organism>
<dbReference type="Pfam" id="PF09779">
    <property type="entry name" value="Ima1_N"/>
    <property type="match status" value="1"/>
</dbReference>
<dbReference type="AlphaFoldDB" id="A0A0C9YZ15"/>
<dbReference type="STRING" id="765257.A0A0C9YZ15"/>
<dbReference type="Proteomes" id="UP000054018">
    <property type="component" value="Unassembled WGS sequence"/>
</dbReference>
<accession>A0A0C9YZ15</accession>
<gene>
    <name evidence="9" type="ORF">PISMIDRAFT_671594</name>
</gene>
<feature type="compositionally biased region" description="Low complexity" evidence="6">
    <location>
        <begin position="313"/>
        <end position="324"/>
    </location>
</feature>
<dbReference type="GO" id="GO:0044732">
    <property type="term" value="C:mitotic spindle pole body"/>
    <property type="evidence" value="ECO:0007669"/>
    <property type="project" value="TreeGrafter"/>
</dbReference>
<feature type="domain" description="Ima1 N-terminal" evidence="8">
    <location>
        <begin position="3"/>
        <end position="93"/>
    </location>
</feature>
<dbReference type="HOGENOM" id="CLU_036826_0_0_1"/>
<proteinExistence type="predicted"/>
<dbReference type="GO" id="GO:0071765">
    <property type="term" value="P:nuclear inner membrane organization"/>
    <property type="evidence" value="ECO:0007669"/>
    <property type="project" value="InterPro"/>
</dbReference>
<evidence type="ECO:0000256" key="1">
    <source>
        <dbReference type="ARBA" id="ARBA00004473"/>
    </source>
</evidence>
<keyword evidence="10" id="KW-1185">Reference proteome</keyword>